<proteinExistence type="inferred from homology"/>
<dbReference type="EMBL" id="UGRI01000001">
    <property type="protein sequence ID" value="SUA24070.1"/>
    <property type="molecule type" value="Genomic_DNA"/>
</dbReference>
<accession>A0A378VYI3</accession>
<protein>
    <submittedName>
        <fullName evidence="9">Transmembrane transport protein BCCT family</fullName>
    </submittedName>
</protein>
<name>A0A378VYI3_NEIGO</name>
<keyword evidence="6 8" id="KW-1133">Transmembrane helix</keyword>
<evidence type="ECO:0000256" key="1">
    <source>
        <dbReference type="ARBA" id="ARBA00004651"/>
    </source>
</evidence>
<evidence type="ECO:0000256" key="3">
    <source>
        <dbReference type="ARBA" id="ARBA00022448"/>
    </source>
</evidence>
<dbReference type="PANTHER" id="PTHR30047">
    <property type="entry name" value="HIGH-AFFINITY CHOLINE TRANSPORT PROTEIN-RELATED"/>
    <property type="match status" value="1"/>
</dbReference>
<feature type="transmembrane region" description="Helical" evidence="8">
    <location>
        <begin position="57"/>
        <end position="78"/>
    </location>
</feature>
<feature type="transmembrane region" description="Helical" evidence="8">
    <location>
        <begin position="204"/>
        <end position="225"/>
    </location>
</feature>
<dbReference type="AlphaFoldDB" id="A0A378VYI3"/>
<dbReference type="GO" id="GO:0005886">
    <property type="term" value="C:plasma membrane"/>
    <property type="evidence" value="ECO:0007669"/>
    <property type="project" value="UniProtKB-SubCell"/>
</dbReference>
<feature type="transmembrane region" description="Helical" evidence="8">
    <location>
        <begin position="144"/>
        <end position="169"/>
    </location>
</feature>
<evidence type="ECO:0000256" key="2">
    <source>
        <dbReference type="ARBA" id="ARBA00005658"/>
    </source>
</evidence>
<feature type="transmembrane region" description="Helical" evidence="8">
    <location>
        <begin position="23"/>
        <end position="45"/>
    </location>
</feature>
<reference evidence="9" key="1">
    <citation type="submission" date="2018-06" db="EMBL/GenBank/DDBJ databases">
        <authorList>
            <consortium name="Pathogen Informatics"/>
            <person name="Doyle S."/>
        </authorList>
    </citation>
    <scope>NUCLEOTIDE SEQUENCE [LARGE SCALE GENOMIC DNA]</scope>
    <source>
        <strain evidence="9">NCTC11421</strain>
    </source>
</reference>
<feature type="transmembrane region" description="Helical" evidence="8">
    <location>
        <begin position="114"/>
        <end position="132"/>
    </location>
</feature>
<feature type="transmembrane region" description="Helical" evidence="8">
    <location>
        <begin position="268"/>
        <end position="288"/>
    </location>
</feature>
<dbReference type="InterPro" id="IPR018093">
    <property type="entry name" value="BCCT_CS"/>
</dbReference>
<keyword evidence="4" id="KW-1003">Cell membrane</keyword>
<evidence type="ECO:0000256" key="8">
    <source>
        <dbReference type="SAM" id="Phobius"/>
    </source>
</evidence>
<evidence type="ECO:0000256" key="5">
    <source>
        <dbReference type="ARBA" id="ARBA00022692"/>
    </source>
</evidence>
<keyword evidence="7 8" id="KW-0472">Membrane</keyword>
<feature type="transmembrane region" description="Helical" evidence="8">
    <location>
        <begin position="237"/>
        <end position="256"/>
    </location>
</feature>
<evidence type="ECO:0000313" key="9">
    <source>
        <dbReference type="EMBL" id="SUA24070.1"/>
    </source>
</evidence>
<dbReference type="Pfam" id="PF02028">
    <property type="entry name" value="BCCT"/>
    <property type="match status" value="1"/>
</dbReference>
<comment type="similarity">
    <text evidence="2">Belongs to the BCCT transporter (TC 2.A.15) family.</text>
</comment>
<comment type="subcellular location">
    <subcellularLocation>
        <location evidence="1">Cell membrane</location>
        <topology evidence="1">Multi-pass membrane protein</topology>
    </subcellularLocation>
</comment>
<dbReference type="PANTHER" id="PTHR30047:SF7">
    <property type="entry name" value="HIGH-AFFINITY CHOLINE TRANSPORT PROTEIN"/>
    <property type="match status" value="1"/>
</dbReference>
<organism evidence="9">
    <name type="scientific">Neisseria gonorrhoeae</name>
    <dbReference type="NCBI Taxonomy" id="485"/>
    <lineage>
        <taxon>Bacteria</taxon>
        <taxon>Pseudomonadati</taxon>
        <taxon>Pseudomonadota</taxon>
        <taxon>Betaproteobacteria</taxon>
        <taxon>Neisseriales</taxon>
        <taxon>Neisseriaceae</taxon>
        <taxon>Neisseria</taxon>
    </lineage>
</organism>
<evidence type="ECO:0000256" key="4">
    <source>
        <dbReference type="ARBA" id="ARBA00022475"/>
    </source>
</evidence>
<gene>
    <name evidence="9" type="primary">betP_1</name>
    <name evidence="9" type="ORF">NCTC11421_02060</name>
</gene>
<keyword evidence="3" id="KW-0813">Transport</keyword>
<dbReference type="PROSITE" id="PS01303">
    <property type="entry name" value="BCCT"/>
    <property type="match status" value="1"/>
</dbReference>
<dbReference type="GO" id="GO:0022857">
    <property type="term" value="F:transmembrane transporter activity"/>
    <property type="evidence" value="ECO:0007669"/>
    <property type="project" value="InterPro"/>
</dbReference>
<evidence type="ECO:0000256" key="7">
    <source>
        <dbReference type="ARBA" id="ARBA00023136"/>
    </source>
</evidence>
<sequence length="320" mass="34924">MGFGASQLGAGLQEMGWIAENSFGVQVLIIAAVMSLAVVSAISGVGKGVKVLSELNLGLAFLLLFFVLAAGSTVYLLSAFGDNIGNYLGNLVRLSLKTYAYEREHKPWFESWTVLYWAWWCSWAPFVGLFIARISKGRTIREFVFGVLLIPGLFGVLWFTVFGNTAIWLNDGVAGGMLEKMTSSPETLLLKFFNYLPLPELTSIVSLLVISLFFVTSADSGIYVLNNITSRDKGLSAPRWQAVMWGVLMSAVAVLLMRSGGLGNLQSMTLIVSLPFALLMLIMCFSLWKGLSADKKYFETRVNPTSVFGRAASGKNGWCG</sequence>
<keyword evidence="5 8" id="KW-0812">Transmembrane</keyword>
<dbReference type="InterPro" id="IPR000060">
    <property type="entry name" value="BCCT_transptr"/>
</dbReference>
<evidence type="ECO:0000256" key="6">
    <source>
        <dbReference type="ARBA" id="ARBA00022989"/>
    </source>
</evidence>